<keyword evidence="9 17" id="KW-1133">Transmembrane helix</keyword>
<evidence type="ECO:0000256" key="6">
    <source>
        <dbReference type="ARBA" id="ARBA00022683"/>
    </source>
</evidence>
<dbReference type="InterPro" id="IPR036878">
    <property type="entry name" value="Glu_permease_IIB"/>
</dbReference>
<comment type="catalytic activity">
    <reaction evidence="13">
        <text>N(pros)-phospho-L-histidyl-[protein](out) + sucrose = sucrose 6(G)-phosphate(in) + L-histidyl-[protein]</text>
        <dbReference type="Rhea" id="RHEA:49236"/>
        <dbReference type="Rhea" id="RHEA-COMP:9745"/>
        <dbReference type="Rhea" id="RHEA-COMP:9746"/>
        <dbReference type="ChEBI" id="CHEBI:17992"/>
        <dbReference type="ChEBI" id="CHEBI:29979"/>
        <dbReference type="ChEBI" id="CHEBI:64837"/>
        <dbReference type="ChEBI" id="CHEBI:91002"/>
        <dbReference type="EC" id="2.7.1.211"/>
    </reaction>
</comment>
<evidence type="ECO:0000256" key="4">
    <source>
        <dbReference type="ARBA" id="ARBA00022597"/>
    </source>
</evidence>
<dbReference type="PANTHER" id="PTHR30175">
    <property type="entry name" value="PHOSPHOTRANSFERASE SYSTEM TRANSPORT PROTEIN"/>
    <property type="match status" value="1"/>
</dbReference>
<feature type="transmembrane region" description="Helical" evidence="17">
    <location>
        <begin position="241"/>
        <end position="266"/>
    </location>
</feature>
<dbReference type="AlphaFoldDB" id="A0AAD2T9T4"/>
<dbReference type="PROSITE" id="PS00371">
    <property type="entry name" value="PTS_EIIA_TYPE_1_HIS"/>
    <property type="match status" value="1"/>
</dbReference>
<dbReference type="InterPro" id="IPR011055">
    <property type="entry name" value="Dup_hybrid_motif"/>
</dbReference>
<dbReference type="FunFam" id="3.30.1360.60:FF:000001">
    <property type="entry name" value="PTS system glucose-specific IIBC component PtsG"/>
    <property type="match status" value="1"/>
</dbReference>
<keyword evidence="4" id="KW-0762">Sugar transport</keyword>
<dbReference type="PANTHER" id="PTHR30175:SF1">
    <property type="entry name" value="PTS SYSTEM ARBUTIN-, CELLOBIOSE-, AND SALICIN-SPECIFIC EIIBC COMPONENT-RELATED"/>
    <property type="match status" value="1"/>
</dbReference>
<keyword evidence="8" id="KW-0418">Kinase</keyword>
<protein>
    <recommendedName>
        <fullName evidence="14">PTS system sucrose-specific EIIBCA component</fullName>
        <ecNumber evidence="11">2.7.1.211</ecNumber>
    </recommendedName>
    <alternativeName>
        <fullName evidence="15">EIIBCA-Scr</fullName>
    </alternativeName>
</protein>
<evidence type="ECO:0000256" key="7">
    <source>
        <dbReference type="ARBA" id="ARBA00022692"/>
    </source>
</evidence>
<evidence type="ECO:0000256" key="8">
    <source>
        <dbReference type="ARBA" id="ARBA00022777"/>
    </source>
</evidence>
<evidence type="ECO:0000256" key="3">
    <source>
        <dbReference type="ARBA" id="ARBA00022475"/>
    </source>
</evidence>
<dbReference type="Proteomes" id="UP000006614">
    <property type="component" value="Unassembled WGS sequence"/>
</dbReference>
<comment type="caution">
    <text evidence="21">The sequence shown here is derived from an EMBL/GenBank/DDBJ whole genome shotgun (WGS) entry which is preliminary data.</text>
</comment>
<comment type="function">
    <text evidence="12">The phosphoenolpyruvate-dependent sugar phosphotransferase system (sugar PTS), a major carbohydrate active transport system, catalyzes the phosphorylation of incoming sugar substrates concomitantly with their translocation across the cell membrane. This system is involved in sucrose transport.</text>
</comment>
<evidence type="ECO:0000259" key="19">
    <source>
        <dbReference type="PROSITE" id="PS51098"/>
    </source>
</evidence>
<evidence type="ECO:0000313" key="21">
    <source>
        <dbReference type="EMBL" id="EJP27344.1"/>
    </source>
</evidence>
<evidence type="ECO:0000256" key="10">
    <source>
        <dbReference type="ARBA" id="ARBA00023136"/>
    </source>
</evidence>
<dbReference type="Pfam" id="PF00367">
    <property type="entry name" value="PTS_EIIB"/>
    <property type="match status" value="1"/>
</dbReference>
<keyword evidence="3" id="KW-1003">Cell membrane</keyword>
<dbReference type="GO" id="GO:0016301">
    <property type="term" value="F:kinase activity"/>
    <property type="evidence" value="ECO:0007669"/>
    <property type="project" value="UniProtKB-KW"/>
</dbReference>
<dbReference type="Gene3D" id="2.70.70.10">
    <property type="entry name" value="Glucose Permease (Domain IIA)"/>
    <property type="match status" value="1"/>
</dbReference>
<evidence type="ECO:0000313" key="22">
    <source>
        <dbReference type="Proteomes" id="UP000006614"/>
    </source>
</evidence>
<evidence type="ECO:0000259" key="20">
    <source>
        <dbReference type="PROSITE" id="PS51103"/>
    </source>
</evidence>
<dbReference type="NCBIfam" id="TIGR00830">
    <property type="entry name" value="PTBA"/>
    <property type="match status" value="1"/>
</dbReference>
<evidence type="ECO:0000256" key="9">
    <source>
        <dbReference type="ARBA" id="ARBA00022989"/>
    </source>
</evidence>
<dbReference type="GO" id="GO:0008982">
    <property type="term" value="F:protein-N(PI)-phosphohistidine-sugar phosphotransferase activity"/>
    <property type="evidence" value="ECO:0007669"/>
    <property type="project" value="InterPro"/>
</dbReference>
<dbReference type="CDD" id="cd00212">
    <property type="entry name" value="PTS_IIB_glc"/>
    <property type="match status" value="1"/>
</dbReference>
<evidence type="ECO:0000256" key="5">
    <source>
        <dbReference type="ARBA" id="ARBA00022679"/>
    </source>
</evidence>
<evidence type="ECO:0000256" key="1">
    <source>
        <dbReference type="ARBA" id="ARBA00004651"/>
    </source>
</evidence>
<keyword evidence="10 17" id="KW-0472">Membrane</keyword>
<gene>
    <name evidence="21" type="ORF">HMPREF1126_1243</name>
</gene>
<feature type="transmembrane region" description="Helical" evidence="17">
    <location>
        <begin position="114"/>
        <end position="137"/>
    </location>
</feature>
<dbReference type="InterPro" id="IPR050558">
    <property type="entry name" value="PTS_Sugar-Specific_Components"/>
</dbReference>
<keyword evidence="5 21" id="KW-0808">Transferase</keyword>
<organism evidence="21 22">
    <name type="scientific">Streptococcus anginosus SK1138</name>
    <dbReference type="NCBI Taxonomy" id="1161422"/>
    <lineage>
        <taxon>Bacteria</taxon>
        <taxon>Bacillati</taxon>
        <taxon>Bacillota</taxon>
        <taxon>Bacilli</taxon>
        <taxon>Lactobacillales</taxon>
        <taxon>Streptococcaceae</taxon>
        <taxon>Streptococcus</taxon>
        <taxon>Streptococcus anginosus group</taxon>
    </lineage>
</organism>
<dbReference type="InterPro" id="IPR003352">
    <property type="entry name" value="PTS_EIIC"/>
</dbReference>
<feature type="domain" description="PTS EIIB type-1" evidence="19">
    <location>
        <begin position="6"/>
        <end position="88"/>
    </location>
</feature>
<dbReference type="InterPro" id="IPR001127">
    <property type="entry name" value="PTS_EIIA_1_perm"/>
</dbReference>
<dbReference type="EC" id="2.7.1.211" evidence="11"/>
<dbReference type="Pfam" id="PF00358">
    <property type="entry name" value="PTS_EIIA_1"/>
    <property type="match status" value="1"/>
</dbReference>
<feature type="transmembrane region" description="Helical" evidence="17">
    <location>
        <begin position="209"/>
        <end position="229"/>
    </location>
</feature>
<keyword evidence="2" id="KW-0813">Transport</keyword>
<keyword evidence="7 17" id="KW-0812">Transmembrane</keyword>
<dbReference type="Gene3D" id="3.30.1360.60">
    <property type="entry name" value="Glucose permease domain IIB"/>
    <property type="match status" value="1"/>
</dbReference>
<dbReference type="GO" id="GO:0009401">
    <property type="term" value="P:phosphoenolpyruvate-dependent sugar phosphotransferase system"/>
    <property type="evidence" value="ECO:0007669"/>
    <property type="project" value="UniProtKB-KW"/>
</dbReference>
<evidence type="ECO:0000256" key="15">
    <source>
        <dbReference type="ARBA" id="ARBA00081008"/>
    </source>
</evidence>
<reference evidence="21 22" key="1">
    <citation type="submission" date="2012-07" db="EMBL/GenBank/DDBJ databases">
        <authorList>
            <person name="Durkin A.S."/>
            <person name="McCorrison J."/>
            <person name="Torralba M."/>
            <person name="Gillis M."/>
            <person name="Methe B."/>
            <person name="Sutton G."/>
            <person name="Nelson K.E."/>
        </authorList>
    </citation>
    <scope>NUCLEOTIDE SEQUENCE [LARGE SCALE GENOMIC DNA]</scope>
    <source>
        <strain evidence="21 22">SK1138</strain>
    </source>
</reference>
<sequence>MSQKYEGLAKDIISCLGGKENISDVYHCQTRLRFKLRDAGQVNKEKLENFDGVTMYLVNAGVHQVVIGTHVKDVFEEVAKYVDLTNTGEDTNTKDESNIFQKVIDFVAGVFQPVIPALSGAGMIKAVLALLVVFKIISTDSQTYYMFNVFADGVFYFLPLILAFTTAQKLKCNPILAVGVAAMMLHPNWSALVTAGKAVHFFEVIPFTLASYSSSVIPIILVIFVQAYLEKFLNRVIPKSVELVFVPLLTFLVMGVLAFSVLGPIGSILGGLLANIFNYLAESASWAPAVLIGSFLPVMVMFGIHNGIAPLGIMQMSQLGYDSIFGPGALCSNMAQATASAVVAFRTKNAKTKQVATSGTITGYMGITEPILYGISLPKKYPLYASMIGGGLGGLYAGLTHVHRFATGSSGLPAVLLYIGNNTMEFFWNIIIAMGITVISTATITYFLSLKYEKETTTAEAVTEKTITIADATVANPIGGRIIELSQVEDPVFASEALGKGFAVEPSEELVLAPFDGKVVTVFPTKHAIGLLSDTGVELLIHVGLNTVELNGRFFETYVKEGDRVKSGQKLLSFELDEIQDAGYGTQIPVIVTNTANYQTIDLLEKGRQAAGQIVLKAQV</sequence>
<feature type="transmembrane region" description="Helical" evidence="17">
    <location>
        <begin position="143"/>
        <end position="165"/>
    </location>
</feature>
<dbReference type="EMBL" id="ALJO01000002">
    <property type="protein sequence ID" value="EJP27344.1"/>
    <property type="molecule type" value="Genomic_DNA"/>
</dbReference>
<dbReference type="PROSITE" id="PS51103">
    <property type="entry name" value="PTS_EIIC_TYPE_1"/>
    <property type="match status" value="1"/>
</dbReference>
<evidence type="ECO:0000256" key="16">
    <source>
        <dbReference type="PROSITE-ProRule" id="PRU00421"/>
    </source>
</evidence>
<dbReference type="InterPro" id="IPR011297">
    <property type="entry name" value="PTS_IIABC_b_glu"/>
</dbReference>
<evidence type="ECO:0000256" key="2">
    <source>
        <dbReference type="ARBA" id="ARBA00022448"/>
    </source>
</evidence>
<dbReference type="RefSeq" id="WP_003039775.1">
    <property type="nucleotide sequence ID" value="NZ_ALJO01000002.1"/>
</dbReference>
<dbReference type="FunFam" id="2.70.70.10:FF:000001">
    <property type="entry name" value="PTS system glucose-specific IIA component"/>
    <property type="match status" value="1"/>
</dbReference>
<accession>A0AAD2T9T4</accession>
<feature type="domain" description="PTS EIIA type-1" evidence="18">
    <location>
        <begin position="490"/>
        <end position="594"/>
    </location>
</feature>
<feature type="transmembrane region" description="Helical" evidence="17">
    <location>
        <begin position="426"/>
        <end position="448"/>
    </location>
</feature>
<dbReference type="InterPro" id="IPR013013">
    <property type="entry name" value="PTS_EIIC_1"/>
</dbReference>
<dbReference type="GO" id="GO:0090589">
    <property type="term" value="F:protein-phosphocysteine-trehalose phosphotransferase system transporter activity"/>
    <property type="evidence" value="ECO:0007669"/>
    <property type="project" value="TreeGrafter"/>
</dbReference>
<dbReference type="SUPFAM" id="SSF51261">
    <property type="entry name" value="Duplicated hybrid motif"/>
    <property type="match status" value="1"/>
</dbReference>
<dbReference type="InterPro" id="IPR001996">
    <property type="entry name" value="PTS_IIB_1"/>
</dbReference>
<dbReference type="InterPro" id="IPR018113">
    <property type="entry name" value="PTrfase_EIIB_Cys"/>
</dbReference>
<comment type="subcellular location">
    <subcellularLocation>
        <location evidence="1">Cell membrane</location>
        <topology evidence="1">Multi-pass membrane protein</topology>
    </subcellularLocation>
</comment>
<evidence type="ECO:0000256" key="17">
    <source>
        <dbReference type="SAM" id="Phobius"/>
    </source>
</evidence>
<dbReference type="PROSITE" id="PS51093">
    <property type="entry name" value="PTS_EIIA_TYPE_1"/>
    <property type="match status" value="1"/>
</dbReference>
<evidence type="ECO:0000256" key="13">
    <source>
        <dbReference type="ARBA" id="ARBA00048931"/>
    </source>
</evidence>
<dbReference type="PROSITE" id="PS51098">
    <property type="entry name" value="PTS_EIIB_TYPE_1"/>
    <property type="match status" value="1"/>
</dbReference>
<dbReference type="Pfam" id="PF02378">
    <property type="entry name" value="PTS_EIIC"/>
    <property type="match status" value="1"/>
</dbReference>
<evidence type="ECO:0000256" key="12">
    <source>
        <dbReference type="ARBA" id="ARBA00045139"/>
    </source>
</evidence>
<evidence type="ECO:0000256" key="11">
    <source>
        <dbReference type="ARBA" id="ARBA00044053"/>
    </source>
</evidence>
<dbReference type="NCBIfam" id="TIGR01995">
    <property type="entry name" value="PTS-II-ABC-beta"/>
    <property type="match status" value="1"/>
</dbReference>
<proteinExistence type="predicted"/>
<dbReference type="PROSITE" id="PS01035">
    <property type="entry name" value="PTS_EIIB_TYPE_1_CYS"/>
    <property type="match status" value="1"/>
</dbReference>
<feature type="active site" description="Phosphocysteine intermediate; for EIIB activity" evidence="16">
    <location>
        <position position="28"/>
    </location>
</feature>
<dbReference type="SUPFAM" id="SSF55604">
    <property type="entry name" value="Glucose permease domain IIB"/>
    <property type="match status" value="1"/>
</dbReference>
<evidence type="ECO:0000256" key="14">
    <source>
        <dbReference type="ARBA" id="ARBA00074554"/>
    </source>
</evidence>
<feature type="domain" description="PTS EIIC type-1" evidence="20">
    <location>
        <begin position="105"/>
        <end position="462"/>
    </location>
</feature>
<dbReference type="GO" id="GO:0005886">
    <property type="term" value="C:plasma membrane"/>
    <property type="evidence" value="ECO:0007669"/>
    <property type="project" value="UniProtKB-SubCell"/>
</dbReference>
<dbReference type="GO" id="GO:0015771">
    <property type="term" value="P:trehalose transport"/>
    <property type="evidence" value="ECO:0007669"/>
    <property type="project" value="TreeGrafter"/>
</dbReference>
<evidence type="ECO:0000259" key="18">
    <source>
        <dbReference type="PROSITE" id="PS51093"/>
    </source>
</evidence>
<keyword evidence="6" id="KW-0598">Phosphotransferase system</keyword>
<name>A0AAD2T9T4_STRAP</name>
<feature type="transmembrane region" description="Helical" evidence="17">
    <location>
        <begin position="286"/>
        <end position="308"/>
    </location>
</feature>